<organism evidence="2 3">
    <name type="scientific">Trichoderma lentiforme</name>
    <dbReference type="NCBI Taxonomy" id="1567552"/>
    <lineage>
        <taxon>Eukaryota</taxon>
        <taxon>Fungi</taxon>
        <taxon>Dikarya</taxon>
        <taxon>Ascomycota</taxon>
        <taxon>Pezizomycotina</taxon>
        <taxon>Sordariomycetes</taxon>
        <taxon>Hypocreomycetidae</taxon>
        <taxon>Hypocreales</taxon>
        <taxon>Hypocreaceae</taxon>
        <taxon>Trichoderma</taxon>
    </lineage>
</organism>
<accession>A0A9P5CCA1</accession>
<dbReference type="Proteomes" id="UP000801864">
    <property type="component" value="Unassembled WGS sequence"/>
</dbReference>
<feature type="region of interest" description="Disordered" evidence="1">
    <location>
        <begin position="35"/>
        <end position="54"/>
    </location>
</feature>
<comment type="caution">
    <text evidence="2">The sequence shown here is derived from an EMBL/GenBank/DDBJ whole genome shotgun (WGS) entry which is preliminary data.</text>
</comment>
<dbReference type="EMBL" id="QLNT01000008">
    <property type="protein sequence ID" value="KAF3072391.1"/>
    <property type="molecule type" value="Genomic_DNA"/>
</dbReference>
<evidence type="ECO:0000313" key="3">
    <source>
        <dbReference type="Proteomes" id="UP000801864"/>
    </source>
</evidence>
<evidence type="ECO:0000313" key="2">
    <source>
        <dbReference type="EMBL" id="KAF3072391.1"/>
    </source>
</evidence>
<dbReference type="AlphaFoldDB" id="A0A9P5CCA1"/>
<protein>
    <submittedName>
        <fullName evidence="2">Uncharacterized protein</fullName>
    </submittedName>
</protein>
<evidence type="ECO:0000256" key="1">
    <source>
        <dbReference type="SAM" id="MobiDB-lite"/>
    </source>
</evidence>
<feature type="region of interest" description="Disordered" evidence="1">
    <location>
        <begin position="67"/>
        <end position="86"/>
    </location>
</feature>
<sequence length="86" mass="9947">MHYYHKMYMRTDGRGSLFPEPRYWPTGFLAFMRPDPYLDGTQPPDSTPYEGRQRVPNPLVRIIEPINPSKEHGAGGKVVEFVSTHK</sequence>
<proteinExistence type="predicted"/>
<gene>
    <name evidence="2" type="ORF">CFAM422_005260</name>
</gene>
<reference evidence="2 3" key="1">
    <citation type="submission" date="2018-06" db="EMBL/GenBank/DDBJ databases">
        <title>Genome analysis of cellulolytic fungus Trichoderma lentiforme CFAM-422.</title>
        <authorList>
            <person name="Steindorff A.S."/>
            <person name="Formighieri E.F."/>
            <person name="Midorikawa G.E.O."/>
            <person name="Tamietti M.S."/>
            <person name="Ramos E.Z."/>
            <person name="Silva A.S."/>
            <person name="Bon E.P.S."/>
            <person name="Mendes T.D."/>
            <person name="Damaso M.C.T."/>
            <person name="Favaro L.C.L."/>
        </authorList>
    </citation>
    <scope>NUCLEOTIDE SEQUENCE [LARGE SCALE GENOMIC DNA]</scope>
    <source>
        <strain evidence="2 3">CFAM-422</strain>
    </source>
</reference>
<keyword evidence="3" id="KW-1185">Reference proteome</keyword>
<name>A0A9P5CCA1_9HYPO</name>